<name>A0A975FQ36_9MICO</name>
<dbReference type="RefSeq" id="WP_210899454.1">
    <property type="nucleotide sequence ID" value="NZ_CP071696.1"/>
</dbReference>
<accession>A0A975FQ36</accession>
<reference evidence="1" key="1">
    <citation type="submission" date="2021-03" db="EMBL/GenBank/DDBJ databases">
        <title>Agromyces archimandritus sp. nov., isolated from the cockroach Archimandrita tessellata.</title>
        <authorList>
            <person name="Guzman J."/>
            <person name="Ortuzar M."/>
            <person name="Poehlein A."/>
            <person name="Daniel R."/>
            <person name="Trujillo M."/>
            <person name="Vilcinskas A."/>
        </authorList>
    </citation>
    <scope>NUCLEOTIDE SEQUENCE</scope>
    <source>
        <strain evidence="1">G127AT</strain>
    </source>
</reference>
<evidence type="ECO:0000313" key="2">
    <source>
        <dbReference type="Proteomes" id="UP000671914"/>
    </source>
</evidence>
<proteinExistence type="predicted"/>
<dbReference type="KEGG" id="aarc:G127AT_02545"/>
<dbReference type="Proteomes" id="UP000671914">
    <property type="component" value="Chromosome"/>
</dbReference>
<dbReference type="AlphaFoldDB" id="A0A975FQ36"/>
<protein>
    <recommendedName>
        <fullName evidence="3">Hemagglutinin</fullName>
    </recommendedName>
</protein>
<organism evidence="1 2">
    <name type="scientific">Agromyces archimandritae</name>
    <dbReference type="NCBI Taxonomy" id="2781962"/>
    <lineage>
        <taxon>Bacteria</taxon>
        <taxon>Bacillati</taxon>
        <taxon>Actinomycetota</taxon>
        <taxon>Actinomycetes</taxon>
        <taxon>Micrococcales</taxon>
        <taxon>Microbacteriaceae</taxon>
        <taxon>Agromyces</taxon>
    </lineage>
</organism>
<evidence type="ECO:0000313" key="1">
    <source>
        <dbReference type="EMBL" id="QTX05131.1"/>
    </source>
</evidence>
<dbReference type="EMBL" id="CP071696">
    <property type="protein sequence ID" value="QTX05131.1"/>
    <property type="molecule type" value="Genomic_DNA"/>
</dbReference>
<sequence>MSWAGSRTGAEPERAGPRRGIRTAVAALAALLVAGILAACANAAPNEHFERRDPDPARFDAGLIVSDDGFYNAGAMTEAQIAAFLQGLDCQPLDFARCVADYWQDTDDQPAGGGPGHCEPYEGADREPAARIIKKISEACGISPRVLLVLMQKEQSLLTKPTMYGYERATGYGCPDTADCDRQYFGFFNQLYHAAWQFRQYTQEPERTYKIGQVDVGYHPNAECGASAVDIRNQATANLYNYTPYQPNEQALANPDAEGDACSSWGNFNFWLLWNRWFGDPTTERFPGFLPPCTGLAGGQPCRPVPAVPQG</sequence>
<keyword evidence="2" id="KW-1185">Reference proteome</keyword>
<gene>
    <name evidence="1" type="ORF">G127AT_02545</name>
</gene>
<evidence type="ECO:0008006" key="3">
    <source>
        <dbReference type="Google" id="ProtNLM"/>
    </source>
</evidence>